<keyword evidence="2" id="KW-1185">Reference proteome</keyword>
<accession>A0ACB8FZD6</accession>
<dbReference type="Proteomes" id="UP000827872">
    <property type="component" value="Linkage Group LG13"/>
</dbReference>
<proteinExistence type="predicted"/>
<protein>
    <submittedName>
        <fullName evidence="1">Uncharacterized protein</fullName>
    </submittedName>
</protein>
<dbReference type="EMBL" id="CM037626">
    <property type="protein sequence ID" value="KAH8012335.1"/>
    <property type="molecule type" value="Genomic_DNA"/>
</dbReference>
<reference evidence="1" key="1">
    <citation type="submission" date="2021-08" db="EMBL/GenBank/DDBJ databases">
        <title>The first chromosome-level gecko genome reveals the dynamic sex chromosomes of Neotropical dwarf geckos (Sphaerodactylidae: Sphaerodactylus).</title>
        <authorList>
            <person name="Pinto B.J."/>
            <person name="Keating S.E."/>
            <person name="Gamble T."/>
        </authorList>
    </citation>
    <scope>NUCLEOTIDE SEQUENCE</scope>
    <source>
        <strain evidence="1">TG3544</strain>
    </source>
</reference>
<gene>
    <name evidence="1" type="ORF">K3G42_016460</name>
</gene>
<evidence type="ECO:0000313" key="2">
    <source>
        <dbReference type="Proteomes" id="UP000827872"/>
    </source>
</evidence>
<organism evidence="1 2">
    <name type="scientific">Sphaerodactylus townsendi</name>
    <dbReference type="NCBI Taxonomy" id="933632"/>
    <lineage>
        <taxon>Eukaryota</taxon>
        <taxon>Metazoa</taxon>
        <taxon>Chordata</taxon>
        <taxon>Craniata</taxon>
        <taxon>Vertebrata</taxon>
        <taxon>Euteleostomi</taxon>
        <taxon>Lepidosauria</taxon>
        <taxon>Squamata</taxon>
        <taxon>Bifurcata</taxon>
        <taxon>Gekkota</taxon>
        <taxon>Sphaerodactylidae</taxon>
        <taxon>Sphaerodactylus</taxon>
    </lineage>
</organism>
<evidence type="ECO:0000313" key="1">
    <source>
        <dbReference type="EMBL" id="KAH8012335.1"/>
    </source>
</evidence>
<sequence length="67" mass="7165">MVPREKHLAREESPSGQSTRRKPGLSVKSAMVFLHDAGQPCFKMLLGLVGKSKPAIVLEPGPEPADG</sequence>
<name>A0ACB8FZD6_9SAUR</name>
<comment type="caution">
    <text evidence="1">The sequence shown here is derived from an EMBL/GenBank/DDBJ whole genome shotgun (WGS) entry which is preliminary data.</text>
</comment>